<sequence length="358" mass="39637">MTDLTEADRVAWLSLLASDTALESPYHHPDYHHLVDKHQGGGKVTLAHRDGELIGLLPWQGGAFARPSGAPLSDYQTLIAAPNTELDIRQLLMGQAVGAFHYTAVPTDDGLETTRLELNNADEWRAARDGSYRRHLKSTRRRIRKAEDEVGTPRTVMQSRDIDAYQTLMQWKQEKFRDTGKYDVLANSGNSALLRELWERGPSSPLRADLHVLYFGDRLAACDLGLTDGHVFHSWIVGYDPDLITYAPGIQLMEALIDSAPDIGYDVIDLGPGTDGYKRHYATHSRQVASGVVTLPSTAGWIAGCYDQAEDALRSKTGDALGKLRRRYSQIAACEPRISGRSLALVNAFGAQFKRHEA</sequence>
<dbReference type="RefSeq" id="WP_284387908.1">
    <property type="nucleotide sequence ID" value="NZ_BSNK01000001.1"/>
</dbReference>
<evidence type="ECO:0000259" key="1">
    <source>
        <dbReference type="Pfam" id="PF13480"/>
    </source>
</evidence>
<dbReference type="InterPro" id="IPR016181">
    <property type="entry name" value="Acyl_CoA_acyltransferase"/>
</dbReference>
<proteinExistence type="predicted"/>
<organism evidence="2 3">
    <name type="scientific">Algimonas ampicilliniresistens</name>
    <dbReference type="NCBI Taxonomy" id="1298735"/>
    <lineage>
        <taxon>Bacteria</taxon>
        <taxon>Pseudomonadati</taxon>
        <taxon>Pseudomonadota</taxon>
        <taxon>Alphaproteobacteria</taxon>
        <taxon>Maricaulales</taxon>
        <taxon>Robiginitomaculaceae</taxon>
        <taxon>Algimonas</taxon>
    </lineage>
</organism>
<dbReference type="Gene3D" id="3.40.630.30">
    <property type="match status" value="1"/>
</dbReference>
<accession>A0ABQ5V620</accession>
<keyword evidence="3" id="KW-1185">Reference proteome</keyword>
<reference evidence="2" key="1">
    <citation type="journal article" date="2014" name="Int. J. Syst. Evol. Microbiol.">
        <title>Complete genome of a new Firmicutes species belonging to the dominant human colonic microbiota ('Ruminococcus bicirculans') reveals two chromosomes and a selective capacity to utilize plant glucans.</title>
        <authorList>
            <consortium name="NISC Comparative Sequencing Program"/>
            <person name="Wegmann U."/>
            <person name="Louis P."/>
            <person name="Goesmann A."/>
            <person name="Henrissat B."/>
            <person name="Duncan S.H."/>
            <person name="Flint H.J."/>
        </authorList>
    </citation>
    <scope>NUCLEOTIDE SEQUENCE</scope>
    <source>
        <strain evidence="2">NBRC 108219</strain>
    </source>
</reference>
<feature type="domain" description="BioF2-like acetyltransferase" evidence="1">
    <location>
        <begin position="134"/>
        <end position="279"/>
    </location>
</feature>
<name>A0ABQ5V620_9PROT</name>
<dbReference type="InterPro" id="IPR038740">
    <property type="entry name" value="BioF2-like_GNAT_dom"/>
</dbReference>
<evidence type="ECO:0000313" key="3">
    <source>
        <dbReference type="Proteomes" id="UP001161391"/>
    </source>
</evidence>
<dbReference type="Proteomes" id="UP001161391">
    <property type="component" value="Unassembled WGS sequence"/>
</dbReference>
<gene>
    <name evidence="2" type="ORF">GCM10007853_08500</name>
</gene>
<dbReference type="Pfam" id="PF13480">
    <property type="entry name" value="Acetyltransf_6"/>
    <property type="match status" value="1"/>
</dbReference>
<dbReference type="EMBL" id="BSNK01000001">
    <property type="protein sequence ID" value="GLQ22976.1"/>
    <property type="molecule type" value="Genomic_DNA"/>
</dbReference>
<comment type="caution">
    <text evidence="2">The sequence shown here is derived from an EMBL/GenBank/DDBJ whole genome shotgun (WGS) entry which is preliminary data.</text>
</comment>
<evidence type="ECO:0000313" key="2">
    <source>
        <dbReference type="EMBL" id="GLQ22976.1"/>
    </source>
</evidence>
<dbReference type="SUPFAM" id="SSF55729">
    <property type="entry name" value="Acyl-CoA N-acyltransferases (Nat)"/>
    <property type="match status" value="1"/>
</dbReference>
<reference evidence="2" key="2">
    <citation type="submission" date="2023-01" db="EMBL/GenBank/DDBJ databases">
        <title>Draft genome sequence of Algimonas ampicilliniresistens strain NBRC 108219.</title>
        <authorList>
            <person name="Sun Q."/>
            <person name="Mori K."/>
        </authorList>
    </citation>
    <scope>NUCLEOTIDE SEQUENCE</scope>
    <source>
        <strain evidence="2">NBRC 108219</strain>
    </source>
</reference>
<protein>
    <recommendedName>
        <fullName evidence="1">BioF2-like acetyltransferase domain-containing protein</fullName>
    </recommendedName>
</protein>